<feature type="active site" description="Nucleophile" evidence="5">
    <location>
        <position position="181"/>
    </location>
</feature>
<dbReference type="OrthoDB" id="199913at2759"/>
<evidence type="ECO:0000256" key="9">
    <source>
        <dbReference type="SAM" id="SignalP"/>
    </source>
</evidence>
<feature type="binding site" evidence="6">
    <location>
        <position position="218"/>
    </location>
    <ligand>
        <name>Ca(2+)</name>
        <dbReference type="ChEBI" id="CHEBI:29108"/>
    </ligand>
</feature>
<dbReference type="AlphaFoldDB" id="A0A813WKB7"/>
<evidence type="ECO:0000313" key="12">
    <source>
        <dbReference type="Proteomes" id="UP000663832"/>
    </source>
</evidence>
<dbReference type="GO" id="GO:0004806">
    <property type="term" value="F:triacylglycerol lipase activity"/>
    <property type="evidence" value="ECO:0007669"/>
    <property type="project" value="InterPro"/>
</dbReference>
<dbReference type="SUPFAM" id="SSF53474">
    <property type="entry name" value="alpha/beta-Hydrolases"/>
    <property type="match status" value="1"/>
</dbReference>
<keyword evidence="4" id="KW-1015">Disulfide bond</keyword>
<dbReference type="PROSITE" id="PS50095">
    <property type="entry name" value="PLAT"/>
    <property type="match status" value="1"/>
</dbReference>
<feature type="signal peptide" evidence="9">
    <location>
        <begin position="1"/>
        <end position="19"/>
    </location>
</feature>
<feature type="active site" description="Charge relay system" evidence="5">
    <location>
        <position position="294"/>
    </location>
</feature>
<evidence type="ECO:0000256" key="4">
    <source>
        <dbReference type="ARBA" id="ARBA00023157"/>
    </source>
</evidence>
<feature type="binding site" evidence="6">
    <location>
        <position position="223"/>
    </location>
    <ligand>
        <name>Ca(2+)</name>
        <dbReference type="ChEBI" id="CHEBI:29108"/>
    </ligand>
</feature>
<evidence type="ECO:0000256" key="1">
    <source>
        <dbReference type="ARBA" id="ARBA00004613"/>
    </source>
</evidence>
<keyword evidence="3" id="KW-0964">Secreted</keyword>
<dbReference type="Proteomes" id="UP000663832">
    <property type="component" value="Unassembled WGS sequence"/>
</dbReference>
<dbReference type="CDD" id="cd00707">
    <property type="entry name" value="Pancreat_lipase_like"/>
    <property type="match status" value="1"/>
</dbReference>
<gene>
    <name evidence="11" type="ORF">QVE165_LOCUS6915</name>
</gene>
<feature type="chain" id="PRO_5032527329" description="PLAT domain-containing protein" evidence="9">
    <location>
        <begin position="20"/>
        <end position="487"/>
    </location>
</feature>
<keyword evidence="9" id="KW-0732">Signal</keyword>
<keyword evidence="6" id="KW-0479">Metal-binding</keyword>
<protein>
    <recommendedName>
        <fullName evidence="10">PLAT domain-containing protein</fullName>
    </recommendedName>
</protein>
<dbReference type="InterPro" id="IPR029058">
    <property type="entry name" value="AB_hydrolase_fold"/>
</dbReference>
<evidence type="ECO:0000259" key="10">
    <source>
        <dbReference type="PROSITE" id="PS50095"/>
    </source>
</evidence>
<dbReference type="PANTHER" id="PTHR11610">
    <property type="entry name" value="LIPASE"/>
    <property type="match status" value="1"/>
</dbReference>
<comment type="similarity">
    <text evidence="2 8">Belongs to the AB hydrolase superfamily. Lipase family.</text>
</comment>
<evidence type="ECO:0000313" key="11">
    <source>
        <dbReference type="EMBL" id="CAF0852475.1"/>
    </source>
</evidence>
<evidence type="ECO:0000256" key="2">
    <source>
        <dbReference type="ARBA" id="ARBA00010701"/>
    </source>
</evidence>
<comment type="caution">
    <text evidence="11">The sequence shown here is derived from an EMBL/GenBank/DDBJ whole genome shotgun (WGS) entry which is preliminary data.</text>
</comment>
<dbReference type="EMBL" id="CAJNOM010000029">
    <property type="protein sequence ID" value="CAF0852475.1"/>
    <property type="molecule type" value="Genomic_DNA"/>
</dbReference>
<evidence type="ECO:0000256" key="7">
    <source>
        <dbReference type="PROSITE-ProRule" id="PRU00152"/>
    </source>
</evidence>
<evidence type="ECO:0000256" key="6">
    <source>
        <dbReference type="PIRSR" id="PIRSR000865-2"/>
    </source>
</evidence>
<keyword evidence="12" id="KW-1185">Reference proteome</keyword>
<dbReference type="InterPro" id="IPR000734">
    <property type="entry name" value="TAG_lipase"/>
</dbReference>
<dbReference type="GO" id="GO:0005615">
    <property type="term" value="C:extracellular space"/>
    <property type="evidence" value="ECO:0007669"/>
    <property type="project" value="TreeGrafter"/>
</dbReference>
<comment type="subcellular location">
    <subcellularLocation>
        <location evidence="1">Secreted</location>
    </subcellularLocation>
</comment>
<dbReference type="FunFam" id="3.40.50.1820:FF:000033">
    <property type="entry name" value="Pancreatic triacylglycerol lipase"/>
    <property type="match status" value="1"/>
</dbReference>
<proteinExistence type="inferred from homology"/>
<dbReference type="PIRSF" id="PIRSF000865">
    <property type="entry name" value="Lipoprotein_lipase_LIPH"/>
    <property type="match status" value="1"/>
</dbReference>
<evidence type="ECO:0000256" key="8">
    <source>
        <dbReference type="RuleBase" id="RU004262"/>
    </source>
</evidence>
<dbReference type="InterPro" id="IPR016272">
    <property type="entry name" value="Lipase_LIPH"/>
</dbReference>
<feature type="active site" description="Charge relay system" evidence="5">
    <location>
        <position position="204"/>
    </location>
</feature>
<dbReference type="Gene3D" id="2.60.60.20">
    <property type="entry name" value="PLAT/LH2 domain"/>
    <property type="match status" value="1"/>
</dbReference>
<dbReference type="InterPro" id="IPR002331">
    <property type="entry name" value="Lipase_panc"/>
</dbReference>
<dbReference type="InterPro" id="IPR001024">
    <property type="entry name" value="PLAT/LH2_dom"/>
</dbReference>
<dbReference type="InterPro" id="IPR013818">
    <property type="entry name" value="Lipase"/>
</dbReference>
<keyword evidence="6" id="KW-0106">Calcium</keyword>
<dbReference type="InterPro" id="IPR033906">
    <property type="entry name" value="Lipase_N"/>
</dbReference>
<dbReference type="PRINTS" id="PR00823">
    <property type="entry name" value="PANCLIPASE"/>
</dbReference>
<dbReference type="GO" id="GO:0046872">
    <property type="term" value="F:metal ion binding"/>
    <property type="evidence" value="ECO:0007669"/>
    <property type="project" value="UniProtKB-KW"/>
</dbReference>
<dbReference type="SUPFAM" id="SSF49723">
    <property type="entry name" value="Lipase/lipooxygenase domain (PLAT/LH2 domain)"/>
    <property type="match status" value="1"/>
</dbReference>
<name>A0A813WKB7_9BILA</name>
<accession>A0A813WKB7</accession>
<dbReference type="InterPro" id="IPR036392">
    <property type="entry name" value="PLAT/LH2_dom_sf"/>
</dbReference>
<comment type="caution">
    <text evidence="7">Lacks conserved residue(s) required for the propagation of feature annotation.</text>
</comment>
<sequence length="487" mass="53791">MLFHITIPILCLATLAVHADEFLPVRSSRASQTCYGEHGCFTTAKPFGGTLQRPFTVLPDQPSVIGTKFYLYTRATRKSRTEISRSTTLNPWSSTVPTKFLVHGFLDSTNNKQWWIDMKNAMLDVEDVNVIMVDWSKGNGFPYTKAASNTQVVGAEIALLIKYMIEKHGSKAIDFHIIGHSLGSHVAGYVGKNLPGLGRISGLDPAGPYFENTDPSVRLDPTDALFVDVIHTDGTHNLLLGLGTLQRMGHVDFFPNGGYNQPKCSATSGKIINLILQLGTMNVEGFMITTLCSHMAAVYFYTDTIRNQCPYVGFSCSNFDEFDSGKCSLQCDGNKKCNRMGYWATSTNAKGDLYLKTQDANTFPFCVNHFQVTLQSGSAYTQTRGVVTLKLIGTLQTVSVVFDNGDTTFKRDSTETRFIPLTIDIGEVKQIEVDFKKKASLVTTLLYSSSWAFTKAIVLNGDNQNSRTFCSNDMIGTTDSKFRFSSC</sequence>
<reference evidence="11" key="1">
    <citation type="submission" date="2021-02" db="EMBL/GenBank/DDBJ databases">
        <authorList>
            <person name="Nowell W R."/>
        </authorList>
    </citation>
    <scope>NUCLEOTIDE SEQUENCE</scope>
</reference>
<dbReference type="GO" id="GO:0016042">
    <property type="term" value="P:lipid catabolic process"/>
    <property type="evidence" value="ECO:0007669"/>
    <property type="project" value="TreeGrafter"/>
</dbReference>
<feature type="domain" description="PLAT" evidence="10">
    <location>
        <begin position="368"/>
        <end position="487"/>
    </location>
</feature>
<evidence type="ECO:0000256" key="5">
    <source>
        <dbReference type="PIRSR" id="PIRSR000865-1"/>
    </source>
</evidence>
<dbReference type="PRINTS" id="PR00821">
    <property type="entry name" value="TAGLIPASE"/>
</dbReference>
<feature type="binding site" evidence="6">
    <location>
        <position position="220"/>
    </location>
    <ligand>
        <name>Ca(2+)</name>
        <dbReference type="ChEBI" id="CHEBI:29108"/>
    </ligand>
</feature>
<dbReference type="Gene3D" id="3.40.50.1820">
    <property type="entry name" value="alpha/beta hydrolase"/>
    <property type="match status" value="1"/>
</dbReference>
<organism evidence="11 12">
    <name type="scientific">Adineta steineri</name>
    <dbReference type="NCBI Taxonomy" id="433720"/>
    <lineage>
        <taxon>Eukaryota</taxon>
        <taxon>Metazoa</taxon>
        <taxon>Spiralia</taxon>
        <taxon>Gnathifera</taxon>
        <taxon>Rotifera</taxon>
        <taxon>Eurotatoria</taxon>
        <taxon>Bdelloidea</taxon>
        <taxon>Adinetida</taxon>
        <taxon>Adinetidae</taxon>
        <taxon>Adineta</taxon>
    </lineage>
</organism>
<dbReference type="Pfam" id="PF00151">
    <property type="entry name" value="Lipase"/>
    <property type="match status" value="1"/>
</dbReference>
<evidence type="ECO:0000256" key="3">
    <source>
        <dbReference type="ARBA" id="ARBA00022525"/>
    </source>
</evidence>